<sequence length="54" mass="5671">MQTTQANVDMLVTKLLNAVALVQQLASSNQALRSAFNAQRAAAAALLADNDTLN</sequence>
<dbReference type="EMBL" id="BLLF01003051">
    <property type="protein sequence ID" value="GFH26189.1"/>
    <property type="molecule type" value="Genomic_DNA"/>
</dbReference>
<proteinExistence type="predicted"/>
<name>A0A6A0A173_HAELA</name>
<accession>A0A6A0A173</accession>
<organism evidence="1 2">
    <name type="scientific">Haematococcus lacustris</name>
    <name type="common">Green alga</name>
    <name type="synonym">Haematococcus pluvialis</name>
    <dbReference type="NCBI Taxonomy" id="44745"/>
    <lineage>
        <taxon>Eukaryota</taxon>
        <taxon>Viridiplantae</taxon>
        <taxon>Chlorophyta</taxon>
        <taxon>core chlorophytes</taxon>
        <taxon>Chlorophyceae</taxon>
        <taxon>CS clade</taxon>
        <taxon>Chlamydomonadales</taxon>
        <taxon>Haematococcaceae</taxon>
        <taxon>Haematococcus</taxon>
    </lineage>
</organism>
<dbReference type="AlphaFoldDB" id="A0A6A0A173"/>
<dbReference type="Proteomes" id="UP000485058">
    <property type="component" value="Unassembled WGS sequence"/>
</dbReference>
<keyword evidence="2" id="KW-1185">Reference proteome</keyword>
<evidence type="ECO:0000313" key="2">
    <source>
        <dbReference type="Proteomes" id="UP000485058"/>
    </source>
</evidence>
<gene>
    <name evidence="1" type="ORF">HaLaN_24295</name>
</gene>
<feature type="non-terminal residue" evidence="1">
    <location>
        <position position="1"/>
    </location>
</feature>
<reference evidence="1 2" key="1">
    <citation type="submission" date="2020-02" db="EMBL/GenBank/DDBJ databases">
        <title>Draft genome sequence of Haematococcus lacustris strain NIES-144.</title>
        <authorList>
            <person name="Morimoto D."/>
            <person name="Nakagawa S."/>
            <person name="Yoshida T."/>
            <person name="Sawayama S."/>
        </authorList>
    </citation>
    <scope>NUCLEOTIDE SEQUENCE [LARGE SCALE GENOMIC DNA]</scope>
    <source>
        <strain evidence="1 2">NIES-144</strain>
    </source>
</reference>
<comment type="caution">
    <text evidence="1">The sequence shown here is derived from an EMBL/GenBank/DDBJ whole genome shotgun (WGS) entry which is preliminary data.</text>
</comment>
<protein>
    <submittedName>
        <fullName evidence="1">Uncharacterized protein</fullName>
    </submittedName>
</protein>
<evidence type="ECO:0000313" key="1">
    <source>
        <dbReference type="EMBL" id="GFH26189.1"/>
    </source>
</evidence>